<organism evidence="1 2">
    <name type="scientific">Meloidogyne hapla</name>
    <name type="common">Root-knot nematode worm</name>
    <dbReference type="NCBI Taxonomy" id="6305"/>
    <lineage>
        <taxon>Eukaryota</taxon>
        <taxon>Metazoa</taxon>
        <taxon>Ecdysozoa</taxon>
        <taxon>Nematoda</taxon>
        <taxon>Chromadorea</taxon>
        <taxon>Rhabditida</taxon>
        <taxon>Tylenchina</taxon>
        <taxon>Tylenchomorpha</taxon>
        <taxon>Tylenchoidea</taxon>
        <taxon>Meloidogynidae</taxon>
        <taxon>Meloidogyninae</taxon>
        <taxon>Meloidogyne</taxon>
    </lineage>
</organism>
<reference evidence="2" key="1">
    <citation type="submission" date="2016-11" db="UniProtKB">
        <authorList>
            <consortium name="WormBaseParasite"/>
        </authorList>
    </citation>
    <scope>IDENTIFICATION</scope>
</reference>
<dbReference type="AlphaFoldDB" id="A0A1I8BQP8"/>
<protein>
    <submittedName>
        <fullName evidence="2">CCR4-NOT transcription complex subunit 11</fullName>
    </submittedName>
</protein>
<accession>A0A1I8BQP8</accession>
<evidence type="ECO:0000313" key="1">
    <source>
        <dbReference type="Proteomes" id="UP000095281"/>
    </source>
</evidence>
<dbReference type="Proteomes" id="UP000095281">
    <property type="component" value="Unplaced"/>
</dbReference>
<proteinExistence type="predicted"/>
<dbReference type="WBParaSite" id="MhA1_Contig470.frz3.gene11">
    <property type="protein sequence ID" value="MhA1_Contig470.frz3.gene11"/>
    <property type="gene ID" value="MhA1_Contig470.frz3.gene11"/>
</dbReference>
<sequence>MSKLSLECIWTQSIRSSDTSFEDYITTKIYPLVISFLHKYQIFEKVIPFLSSIKLPSLLHLLLFYSQQVYLGILPFKAVEQYLLLAILGGPDAQALHFCAFLDYLINNKPIYKHFPIKMVQLLFRPENSLISNFSFTKYAHLLIEEENELKNNETFLPLINNGIKQNDEEFNEFLTENNNYWF</sequence>
<keyword evidence="1" id="KW-1185">Reference proteome</keyword>
<evidence type="ECO:0000313" key="2">
    <source>
        <dbReference type="WBParaSite" id="MhA1_Contig470.frz3.gene11"/>
    </source>
</evidence>
<name>A0A1I8BQP8_MELHA</name>